<feature type="region of interest" description="Disordered" evidence="1">
    <location>
        <begin position="1"/>
        <end position="22"/>
    </location>
</feature>
<keyword evidence="3" id="KW-1185">Reference proteome</keyword>
<name>A0A5N4C411_CAMDR</name>
<dbReference type="AlphaFoldDB" id="A0A5N4C411"/>
<proteinExistence type="predicted"/>
<dbReference type="EMBL" id="JWIN03000037">
    <property type="protein sequence ID" value="KAB1253635.1"/>
    <property type="molecule type" value="Genomic_DNA"/>
</dbReference>
<organism evidence="2 3">
    <name type="scientific">Camelus dromedarius</name>
    <name type="common">Dromedary</name>
    <name type="synonym">Arabian camel</name>
    <dbReference type="NCBI Taxonomy" id="9838"/>
    <lineage>
        <taxon>Eukaryota</taxon>
        <taxon>Metazoa</taxon>
        <taxon>Chordata</taxon>
        <taxon>Craniata</taxon>
        <taxon>Vertebrata</taxon>
        <taxon>Euteleostomi</taxon>
        <taxon>Mammalia</taxon>
        <taxon>Eutheria</taxon>
        <taxon>Laurasiatheria</taxon>
        <taxon>Artiodactyla</taxon>
        <taxon>Tylopoda</taxon>
        <taxon>Camelidae</taxon>
        <taxon>Camelus</taxon>
    </lineage>
</organism>
<protein>
    <submittedName>
        <fullName evidence="2">Uncharacterized protein</fullName>
    </submittedName>
</protein>
<comment type="caution">
    <text evidence="2">The sequence shown here is derived from an EMBL/GenBank/DDBJ whole genome shotgun (WGS) entry which is preliminary data.</text>
</comment>
<accession>A0A5N4C411</accession>
<evidence type="ECO:0000313" key="3">
    <source>
        <dbReference type="Proteomes" id="UP000299084"/>
    </source>
</evidence>
<reference evidence="2 3" key="1">
    <citation type="journal article" date="2019" name="Mol. Ecol. Resour.">
        <title>Improving Illumina assemblies with Hi-C and long reads: an example with the North African dromedary.</title>
        <authorList>
            <person name="Elbers J.P."/>
            <person name="Rogers M.F."/>
            <person name="Perelman P.L."/>
            <person name="Proskuryakova A.A."/>
            <person name="Serdyukova N.A."/>
            <person name="Johnson W.E."/>
            <person name="Horin P."/>
            <person name="Corander J."/>
            <person name="Murphy D."/>
            <person name="Burger P.A."/>
        </authorList>
    </citation>
    <scope>NUCLEOTIDE SEQUENCE [LARGE SCALE GENOMIC DNA]</scope>
    <source>
        <strain evidence="2">Drom800</strain>
        <tissue evidence="2">Blood</tissue>
    </source>
</reference>
<evidence type="ECO:0000256" key="1">
    <source>
        <dbReference type="SAM" id="MobiDB-lite"/>
    </source>
</evidence>
<sequence>MGATNYSQDIRPGEEKKDEGASAVEVTKLFNLHTHMCRPTVISNLKNGSHQLQVKTLDLVKRKRMKEHLQWKVKGKERNASCGWVCLDDGTIIEISFGPGADGSMELDTDIRNES</sequence>
<evidence type="ECO:0000313" key="2">
    <source>
        <dbReference type="EMBL" id="KAB1253635.1"/>
    </source>
</evidence>
<feature type="compositionally biased region" description="Basic and acidic residues" evidence="1">
    <location>
        <begin position="11"/>
        <end position="20"/>
    </location>
</feature>
<gene>
    <name evidence="2" type="ORF">Cadr_000003353</name>
</gene>
<dbReference type="Proteomes" id="UP000299084">
    <property type="component" value="Unassembled WGS sequence"/>
</dbReference>